<keyword evidence="1" id="KW-0812">Transmembrane</keyword>
<accession>A0A941ECB4</accession>
<dbReference type="AlphaFoldDB" id="A0A941ECB4"/>
<dbReference type="InterPro" id="IPR028087">
    <property type="entry name" value="Tad_N"/>
</dbReference>
<keyword evidence="1" id="KW-0472">Membrane</keyword>
<comment type="caution">
    <text evidence="3">The sequence shown here is derived from an EMBL/GenBank/DDBJ whole genome shotgun (WGS) entry which is preliminary data.</text>
</comment>
<protein>
    <submittedName>
        <fullName evidence="3">Tad domain-containing protein</fullName>
    </submittedName>
</protein>
<keyword evidence="1" id="KW-1133">Transmembrane helix</keyword>
<feature type="transmembrane region" description="Helical" evidence="1">
    <location>
        <begin position="21"/>
        <end position="46"/>
    </location>
</feature>
<keyword evidence="4" id="KW-1185">Reference proteome</keyword>
<dbReference type="RefSeq" id="WP_212519808.1">
    <property type="nucleotide sequence ID" value="NZ_JAGSOH010000062.1"/>
</dbReference>
<reference evidence="3" key="1">
    <citation type="submission" date="2021-04" db="EMBL/GenBank/DDBJ databases">
        <title>Genome based classification of Actinospica acidithermotolerans sp. nov., an actinobacterium isolated from an Indonesian hot spring.</title>
        <authorList>
            <person name="Kusuma A.B."/>
            <person name="Putra K.E."/>
            <person name="Nafisah S."/>
            <person name="Loh J."/>
            <person name="Nouioui I."/>
            <person name="Goodfellow M."/>
        </authorList>
    </citation>
    <scope>NUCLEOTIDE SEQUENCE</scope>
    <source>
        <strain evidence="3">MGRD01-02</strain>
    </source>
</reference>
<name>A0A941ECB4_9ACTN</name>
<gene>
    <name evidence="3" type="ORF">KDK95_20380</name>
</gene>
<proteinExistence type="predicted"/>
<evidence type="ECO:0000313" key="3">
    <source>
        <dbReference type="EMBL" id="MBR7828677.1"/>
    </source>
</evidence>
<dbReference type="Proteomes" id="UP000676325">
    <property type="component" value="Unassembled WGS sequence"/>
</dbReference>
<evidence type="ECO:0000259" key="2">
    <source>
        <dbReference type="Pfam" id="PF13400"/>
    </source>
</evidence>
<dbReference type="Pfam" id="PF13400">
    <property type="entry name" value="Tad"/>
    <property type="match status" value="1"/>
</dbReference>
<feature type="domain" description="Putative Flp pilus-assembly TadG-like N-terminal" evidence="2">
    <location>
        <begin position="19"/>
        <end position="62"/>
    </location>
</feature>
<dbReference type="EMBL" id="JAGSOH010000062">
    <property type="protein sequence ID" value="MBR7828677.1"/>
    <property type="molecule type" value="Genomic_DNA"/>
</dbReference>
<evidence type="ECO:0000313" key="4">
    <source>
        <dbReference type="Proteomes" id="UP000676325"/>
    </source>
</evidence>
<organism evidence="3 4">
    <name type="scientific">Actinospica acidithermotolerans</name>
    <dbReference type="NCBI Taxonomy" id="2828514"/>
    <lineage>
        <taxon>Bacteria</taxon>
        <taxon>Bacillati</taxon>
        <taxon>Actinomycetota</taxon>
        <taxon>Actinomycetes</taxon>
        <taxon>Catenulisporales</taxon>
        <taxon>Actinospicaceae</taxon>
        <taxon>Actinospica</taxon>
    </lineage>
</organism>
<evidence type="ECO:0000256" key="1">
    <source>
        <dbReference type="SAM" id="Phobius"/>
    </source>
</evidence>
<sequence>MNPRSLRRRLGKRKRDERGSMTVFVVLWSLVIVMVAALVIDVGLAISQRERAADIADQAARAEAQNLSIVSLRQSGGAVIQDDGCRRATDYLAAAAASVHYGSASLNTGYGNGGCLVNDPGTPGNSVTVSVNVTYSPFVFDLFSGTVTVTETGTATAATGN</sequence>